<keyword evidence="2" id="KW-1133">Transmembrane helix</keyword>
<keyword evidence="4" id="KW-0645">Protease</keyword>
<feature type="transmembrane region" description="Helical" evidence="2">
    <location>
        <begin position="173"/>
        <end position="191"/>
    </location>
</feature>
<feature type="transmembrane region" description="Helical" evidence="2">
    <location>
        <begin position="76"/>
        <end position="93"/>
    </location>
</feature>
<dbReference type="SMART" id="SM00460">
    <property type="entry name" value="TGc"/>
    <property type="match status" value="1"/>
</dbReference>
<dbReference type="InterPro" id="IPR038765">
    <property type="entry name" value="Papain-like_cys_pep_sf"/>
</dbReference>
<dbReference type="PANTHER" id="PTHR42736">
    <property type="entry name" value="PROTEIN-GLUTAMINE GAMMA-GLUTAMYLTRANSFERASE"/>
    <property type="match status" value="1"/>
</dbReference>
<dbReference type="RefSeq" id="WP_089698930.1">
    <property type="nucleotide sequence ID" value="NZ_FNHL01000004.1"/>
</dbReference>
<dbReference type="PANTHER" id="PTHR42736:SF1">
    <property type="entry name" value="PROTEIN-GLUTAMINE GAMMA-GLUTAMYLTRANSFERASE"/>
    <property type="match status" value="1"/>
</dbReference>
<evidence type="ECO:0000259" key="3">
    <source>
        <dbReference type="SMART" id="SM00460"/>
    </source>
</evidence>
<dbReference type="Gene3D" id="3.10.620.30">
    <property type="match status" value="1"/>
</dbReference>
<keyword evidence="4" id="KW-0378">Hydrolase</keyword>
<feature type="compositionally biased region" description="Polar residues" evidence="1">
    <location>
        <begin position="575"/>
        <end position="591"/>
    </location>
</feature>
<dbReference type="Pfam" id="PF11992">
    <property type="entry name" value="TgpA_N"/>
    <property type="match status" value="1"/>
</dbReference>
<dbReference type="OrthoDB" id="18481at2157"/>
<dbReference type="EMBL" id="FNHL01000004">
    <property type="protein sequence ID" value="SDN01246.1"/>
    <property type="molecule type" value="Genomic_DNA"/>
</dbReference>
<dbReference type="InterPro" id="IPR002931">
    <property type="entry name" value="Transglutaminase-like"/>
</dbReference>
<feature type="transmembrane region" description="Helical" evidence="2">
    <location>
        <begin position="203"/>
        <end position="225"/>
    </location>
</feature>
<evidence type="ECO:0000256" key="2">
    <source>
        <dbReference type="SAM" id="Phobius"/>
    </source>
</evidence>
<dbReference type="Pfam" id="PF01841">
    <property type="entry name" value="Transglut_core"/>
    <property type="match status" value="1"/>
</dbReference>
<name>A0A1G9XXP7_9EURY</name>
<dbReference type="Proteomes" id="UP000199451">
    <property type="component" value="Unassembled WGS sequence"/>
</dbReference>
<feature type="compositionally biased region" description="Low complexity" evidence="1">
    <location>
        <begin position="547"/>
        <end position="574"/>
    </location>
</feature>
<gene>
    <name evidence="4" type="ORF">SAMN04487949_3161</name>
</gene>
<feature type="region of interest" description="Disordered" evidence="1">
    <location>
        <begin position="515"/>
        <end position="618"/>
    </location>
</feature>
<feature type="domain" description="Transglutaminase-like" evidence="3">
    <location>
        <begin position="446"/>
        <end position="516"/>
    </location>
</feature>
<sequence length="746" mass="79781">MSANRTDGGGEGSGGRFTEFLQPPLLAVAVLTLSYLSVLAHVTDVVGGTGSLVLVAAVAAGLATVLGRFLRVRSAVALTTVLLVGGLTAYFFSVPESNRALFTVGRVLSDTVALLTGLSVLRLTKAGAWALAITPGPVFLSWYLAVRREYGWSVLVGGGTLCFFVLTGDAGSGTTLVGVLAAAAAIGFETLSVRGGWAAQLDTLAVVLAAMVVLSATLSVVPGGAAQPLLENRGAVTVESSLVSSNDEVNILGSIRLSPQVRFSVQSNTPEYWQTAVYDRYTGGGWVRSGEDQQLSGRLESPPGSSRTVVQTVEARTRMSALPAAWKPVDVDGINENVVRVTQQGSFLTTDSLRENESYRVRSEVPQYTSEQLRRSGDDYPATVNDSYLQLPESTSDRVRQRAAEVAGNETNAYDKAVAIEQYLEAEKEYSLTVQKPEGDIADAFLFEMDAGYCTYYATTMVVMLRSQGVPARFVSGYTTGEQVGDDRYVVRGLDSHAWVQVYFPEVGWVTFDPTPSGPRQTAESARLTEARQSQEAGVDTEETDPESQTTTPTPTPSPTTGNETNETANGTQTVNPNALGQEGGTNSNPAVTPPPGLEGVTGTTGETEDDGLPSLPSRETLGVGLALMVGLAAGARRTGVTGRASRFVWMVHQGARQDPVADTERAFRRLEYLLEREYRPRRPRETPRAYLRALSKVGADERIQTVGAVYEKAHYGTGVSAEEADRAVALVDELVREELPVLRRL</sequence>
<dbReference type="InterPro" id="IPR052901">
    <property type="entry name" value="Bact_TGase-like"/>
</dbReference>
<feature type="transmembrane region" description="Helical" evidence="2">
    <location>
        <begin position="150"/>
        <end position="167"/>
    </location>
</feature>
<reference evidence="5" key="1">
    <citation type="submission" date="2016-10" db="EMBL/GenBank/DDBJ databases">
        <authorList>
            <person name="Varghese N."/>
            <person name="Submissions S."/>
        </authorList>
    </citation>
    <scope>NUCLEOTIDE SEQUENCE [LARGE SCALE GENOMIC DNA]</scope>
    <source>
        <strain evidence="5">CGMCC 1.10119</strain>
    </source>
</reference>
<protein>
    <submittedName>
        <fullName evidence="4">Transglutaminase-like enzyme, putative cysteine protease</fullName>
    </submittedName>
</protein>
<organism evidence="4 5">
    <name type="scientific">Halogranum gelatinilyticum</name>
    <dbReference type="NCBI Taxonomy" id="660521"/>
    <lineage>
        <taxon>Archaea</taxon>
        <taxon>Methanobacteriati</taxon>
        <taxon>Methanobacteriota</taxon>
        <taxon>Stenosarchaea group</taxon>
        <taxon>Halobacteria</taxon>
        <taxon>Halobacteriales</taxon>
        <taxon>Haloferacaceae</taxon>
    </lineage>
</organism>
<feature type="transmembrane region" description="Helical" evidence="2">
    <location>
        <begin position="52"/>
        <end position="70"/>
    </location>
</feature>
<feature type="transmembrane region" description="Helical" evidence="2">
    <location>
        <begin position="126"/>
        <end position="145"/>
    </location>
</feature>
<evidence type="ECO:0000313" key="4">
    <source>
        <dbReference type="EMBL" id="SDN01246.1"/>
    </source>
</evidence>
<dbReference type="GO" id="GO:0008233">
    <property type="term" value="F:peptidase activity"/>
    <property type="evidence" value="ECO:0007669"/>
    <property type="project" value="UniProtKB-KW"/>
</dbReference>
<dbReference type="InterPro" id="IPR025403">
    <property type="entry name" value="TgpA-like_C"/>
</dbReference>
<keyword evidence="2" id="KW-0472">Membrane</keyword>
<accession>A0A1G9XXP7</accession>
<keyword evidence="5" id="KW-1185">Reference proteome</keyword>
<dbReference type="SUPFAM" id="SSF54001">
    <property type="entry name" value="Cysteine proteinases"/>
    <property type="match status" value="1"/>
</dbReference>
<proteinExistence type="predicted"/>
<dbReference type="InterPro" id="IPR021878">
    <property type="entry name" value="TgpA_N"/>
</dbReference>
<evidence type="ECO:0000256" key="1">
    <source>
        <dbReference type="SAM" id="MobiDB-lite"/>
    </source>
</evidence>
<dbReference type="Pfam" id="PF13559">
    <property type="entry name" value="DUF4129"/>
    <property type="match status" value="1"/>
</dbReference>
<dbReference type="AlphaFoldDB" id="A0A1G9XXP7"/>
<dbReference type="GO" id="GO:0006508">
    <property type="term" value="P:proteolysis"/>
    <property type="evidence" value="ECO:0007669"/>
    <property type="project" value="UniProtKB-KW"/>
</dbReference>
<keyword evidence="2" id="KW-0812">Transmembrane</keyword>
<dbReference type="STRING" id="660521.SAMN04487949_3161"/>
<evidence type="ECO:0000313" key="5">
    <source>
        <dbReference type="Proteomes" id="UP000199451"/>
    </source>
</evidence>